<reference evidence="2 3" key="1">
    <citation type="journal article" date="2012" name="New Phytol.">
        <title>Insight into trade-off between wood decay and parasitism from the genome of a fungal forest pathogen.</title>
        <authorList>
            <person name="Olson A."/>
            <person name="Aerts A."/>
            <person name="Asiegbu F."/>
            <person name="Belbahri L."/>
            <person name="Bouzid O."/>
            <person name="Broberg A."/>
            <person name="Canback B."/>
            <person name="Coutinho P.M."/>
            <person name="Cullen D."/>
            <person name="Dalman K."/>
            <person name="Deflorio G."/>
            <person name="van Diepen L.T."/>
            <person name="Dunand C."/>
            <person name="Duplessis S."/>
            <person name="Durling M."/>
            <person name="Gonthier P."/>
            <person name="Grimwood J."/>
            <person name="Fossdal C.G."/>
            <person name="Hansson D."/>
            <person name="Henrissat B."/>
            <person name="Hietala A."/>
            <person name="Himmelstrand K."/>
            <person name="Hoffmeister D."/>
            <person name="Hogberg N."/>
            <person name="James T.Y."/>
            <person name="Karlsson M."/>
            <person name="Kohler A."/>
            <person name="Kues U."/>
            <person name="Lee Y.H."/>
            <person name="Lin Y.C."/>
            <person name="Lind M."/>
            <person name="Lindquist E."/>
            <person name="Lombard V."/>
            <person name="Lucas S."/>
            <person name="Lunden K."/>
            <person name="Morin E."/>
            <person name="Murat C."/>
            <person name="Park J."/>
            <person name="Raffaello T."/>
            <person name="Rouze P."/>
            <person name="Salamov A."/>
            <person name="Schmutz J."/>
            <person name="Solheim H."/>
            <person name="Stahlberg J."/>
            <person name="Velez H."/>
            <person name="de Vries R.P."/>
            <person name="Wiebenga A."/>
            <person name="Woodward S."/>
            <person name="Yakovlev I."/>
            <person name="Garbelotto M."/>
            <person name="Martin F."/>
            <person name="Grigoriev I.V."/>
            <person name="Stenlid J."/>
        </authorList>
    </citation>
    <scope>NUCLEOTIDE SEQUENCE [LARGE SCALE GENOMIC DNA]</scope>
    <source>
        <strain evidence="2 3">TC 32-1</strain>
    </source>
</reference>
<keyword evidence="3" id="KW-1185">Reference proteome</keyword>
<keyword evidence="1" id="KW-0812">Transmembrane</keyword>
<protein>
    <submittedName>
        <fullName evidence="2">Uncharacterized protein</fullName>
    </submittedName>
</protein>
<dbReference type="GeneID" id="20674672"/>
<feature type="transmembrane region" description="Helical" evidence="1">
    <location>
        <begin position="62"/>
        <end position="85"/>
    </location>
</feature>
<keyword evidence="1" id="KW-1133">Transmembrane helix</keyword>
<dbReference type="HOGENOM" id="CLU_1835415_0_0_1"/>
<name>W4KI48_HETIT</name>
<keyword evidence="1" id="KW-0472">Membrane</keyword>
<dbReference type="InParanoid" id="W4KI48"/>
<dbReference type="Proteomes" id="UP000030671">
    <property type="component" value="Unassembled WGS sequence"/>
</dbReference>
<dbReference type="EMBL" id="KI925456">
    <property type="protein sequence ID" value="ETW84746.1"/>
    <property type="molecule type" value="Genomic_DNA"/>
</dbReference>
<proteinExistence type="predicted"/>
<dbReference type="AlphaFoldDB" id="W4KI48"/>
<dbReference type="KEGG" id="hir:HETIRDRAFT_433430"/>
<sequence length="140" mass="15451">MARSYCLLCPSNAATTTHSAPCRNGVQKTALHRQSGFTVSVPSADSLPSCLRLIYRASILHLLSSPILLVLLFALVIFHFGILAIPTPYIDPTSPSFDCAHKTRTIWIVIWTCVVTILSCIWAAVRPNIPSIKDNTWKVF</sequence>
<evidence type="ECO:0000313" key="2">
    <source>
        <dbReference type="EMBL" id="ETW84746.1"/>
    </source>
</evidence>
<accession>W4KI48</accession>
<feature type="transmembrane region" description="Helical" evidence="1">
    <location>
        <begin position="105"/>
        <end position="125"/>
    </location>
</feature>
<evidence type="ECO:0000256" key="1">
    <source>
        <dbReference type="SAM" id="Phobius"/>
    </source>
</evidence>
<dbReference type="RefSeq" id="XP_009544377.1">
    <property type="nucleotide sequence ID" value="XM_009546082.1"/>
</dbReference>
<gene>
    <name evidence="2" type="ORF">HETIRDRAFT_433430</name>
</gene>
<organism evidence="2 3">
    <name type="scientific">Heterobasidion irregulare (strain TC 32-1)</name>
    <dbReference type="NCBI Taxonomy" id="747525"/>
    <lineage>
        <taxon>Eukaryota</taxon>
        <taxon>Fungi</taxon>
        <taxon>Dikarya</taxon>
        <taxon>Basidiomycota</taxon>
        <taxon>Agaricomycotina</taxon>
        <taxon>Agaricomycetes</taxon>
        <taxon>Russulales</taxon>
        <taxon>Bondarzewiaceae</taxon>
        <taxon>Heterobasidion</taxon>
        <taxon>Heterobasidion annosum species complex</taxon>
    </lineage>
</organism>
<evidence type="ECO:0000313" key="3">
    <source>
        <dbReference type="Proteomes" id="UP000030671"/>
    </source>
</evidence>